<dbReference type="InterPro" id="IPR050683">
    <property type="entry name" value="Bact_Polysacc_Export_ATP-bd"/>
</dbReference>
<comment type="similarity">
    <text evidence="1">Belongs to the ABC transporter superfamily.</text>
</comment>
<dbReference type="GO" id="GO:0140359">
    <property type="term" value="F:ABC-type transporter activity"/>
    <property type="evidence" value="ECO:0007669"/>
    <property type="project" value="InterPro"/>
</dbReference>
<dbReference type="CDD" id="cd03220">
    <property type="entry name" value="ABC_KpsT_Wzt"/>
    <property type="match status" value="1"/>
</dbReference>
<evidence type="ECO:0000256" key="4">
    <source>
        <dbReference type="ARBA" id="ARBA00022840"/>
    </source>
</evidence>
<dbReference type="STRING" id="665118.SAMN02983003_0115"/>
<dbReference type="PROSITE" id="PS50893">
    <property type="entry name" value="ABC_TRANSPORTER_2"/>
    <property type="match status" value="1"/>
</dbReference>
<dbReference type="InterPro" id="IPR015860">
    <property type="entry name" value="ABC_transpr_TagH-like"/>
</dbReference>
<evidence type="ECO:0000256" key="1">
    <source>
        <dbReference type="ARBA" id="ARBA00005417"/>
    </source>
</evidence>
<dbReference type="PANTHER" id="PTHR46743:SF2">
    <property type="entry name" value="TEICHOIC ACIDS EXPORT ATP-BINDING PROTEIN TAGH"/>
    <property type="match status" value="1"/>
</dbReference>
<dbReference type="GO" id="GO:0016887">
    <property type="term" value="F:ATP hydrolysis activity"/>
    <property type="evidence" value="ECO:0007669"/>
    <property type="project" value="InterPro"/>
</dbReference>
<evidence type="ECO:0000256" key="2">
    <source>
        <dbReference type="ARBA" id="ARBA00022448"/>
    </source>
</evidence>
<protein>
    <submittedName>
        <fullName evidence="6">Lipopolysaccharide transport system ATP-binding protein</fullName>
    </submittedName>
</protein>
<dbReference type="PANTHER" id="PTHR46743">
    <property type="entry name" value="TEICHOIC ACIDS EXPORT ATP-BINDING PROTEIN TAGH"/>
    <property type="match status" value="1"/>
</dbReference>
<evidence type="ECO:0000256" key="3">
    <source>
        <dbReference type="ARBA" id="ARBA00022741"/>
    </source>
</evidence>
<gene>
    <name evidence="6" type="ORF">SAMN02983003_0115</name>
</gene>
<dbReference type="Gene3D" id="3.40.50.300">
    <property type="entry name" value="P-loop containing nucleotide triphosphate hydrolases"/>
    <property type="match status" value="1"/>
</dbReference>
<dbReference type="Proteomes" id="UP000183447">
    <property type="component" value="Unassembled WGS sequence"/>
</dbReference>
<dbReference type="InterPro" id="IPR003593">
    <property type="entry name" value="AAA+_ATPase"/>
</dbReference>
<dbReference type="SMART" id="SM00382">
    <property type="entry name" value="AAA"/>
    <property type="match status" value="1"/>
</dbReference>
<accession>A0A1K2HSE3</accession>
<feature type="domain" description="ABC transporter" evidence="5">
    <location>
        <begin position="33"/>
        <end position="237"/>
    </location>
</feature>
<dbReference type="InterPro" id="IPR027417">
    <property type="entry name" value="P-loop_NTPase"/>
</dbReference>
<keyword evidence="2" id="KW-0813">Transport</keyword>
<dbReference type="GO" id="GO:0005524">
    <property type="term" value="F:ATP binding"/>
    <property type="evidence" value="ECO:0007669"/>
    <property type="project" value="UniProtKB-KW"/>
</dbReference>
<proteinExistence type="inferred from homology"/>
<dbReference type="InterPro" id="IPR017871">
    <property type="entry name" value="ABC_transporter-like_CS"/>
</dbReference>
<evidence type="ECO:0000313" key="6">
    <source>
        <dbReference type="EMBL" id="SFZ80767.1"/>
    </source>
</evidence>
<name>A0A1K2HSE3_9HYPH</name>
<dbReference type="EMBL" id="FPKU01000001">
    <property type="protein sequence ID" value="SFZ80767.1"/>
    <property type="molecule type" value="Genomic_DNA"/>
</dbReference>
<keyword evidence="7" id="KW-1185">Reference proteome</keyword>
<dbReference type="PROSITE" id="PS00211">
    <property type="entry name" value="ABC_TRANSPORTER_1"/>
    <property type="match status" value="1"/>
</dbReference>
<dbReference type="OrthoDB" id="9778870at2"/>
<dbReference type="AlphaFoldDB" id="A0A1K2HSE3"/>
<evidence type="ECO:0000259" key="5">
    <source>
        <dbReference type="PROSITE" id="PS50893"/>
    </source>
</evidence>
<reference evidence="6 7" key="1">
    <citation type="submission" date="2016-11" db="EMBL/GenBank/DDBJ databases">
        <authorList>
            <person name="Jaros S."/>
            <person name="Januszkiewicz K."/>
            <person name="Wedrychowicz H."/>
        </authorList>
    </citation>
    <scope>NUCLEOTIDE SEQUENCE [LARGE SCALE GENOMIC DNA]</scope>
    <source>
        <strain evidence="6 7">ATCC 23634</strain>
    </source>
</reference>
<dbReference type="Pfam" id="PF00005">
    <property type="entry name" value="ABC_tran"/>
    <property type="match status" value="1"/>
</dbReference>
<sequence>MDRVTVEPRPDIAVEIRGCSVEIPLKGVNASSLDDERLVVRGRQSFLLALNSIDFTMRRGERVGILGSNGSGKTTLLRLISGLLPADSGSVRVSGSVRPLITIGAGTLPALTGRQNAKMRYGLLELRATTLAEYVSSVESFAELGGFFDLPVGTYSPGMLSRLQFAMSTIEPADILILDEWLGVADKDFHDRARERLLRFADQSECLLLASHDERLLDELTTRKVVLDRGRLISDTI</sequence>
<dbReference type="InterPro" id="IPR003439">
    <property type="entry name" value="ABC_transporter-like_ATP-bd"/>
</dbReference>
<dbReference type="GO" id="GO:0016020">
    <property type="term" value="C:membrane"/>
    <property type="evidence" value="ECO:0007669"/>
    <property type="project" value="InterPro"/>
</dbReference>
<dbReference type="SUPFAM" id="SSF52540">
    <property type="entry name" value="P-loop containing nucleoside triphosphate hydrolases"/>
    <property type="match status" value="1"/>
</dbReference>
<keyword evidence="3" id="KW-0547">Nucleotide-binding</keyword>
<organism evidence="6 7">
    <name type="scientific">Devosia enhydra</name>
    <dbReference type="NCBI Taxonomy" id="665118"/>
    <lineage>
        <taxon>Bacteria</taxon>
        <taxon>Pseudomonadati</taxon>
        <taxon>Pseudomonadota</taxon>
        <taxon>Alphaproteobacteria</taxon>
        <taxon>Hyphomicrobiales</taxon>
        <taxon>Devosiaceae</taxon>
        <taxon>Devosia</taxon>
    </lineage>
</organism>
<keyword evidence="4 6" id="KW-0067">ATP-binding</keyword>
<evidence type="ECO:0000313" key="7">
    <source>
        <dbReference type="Proteomes" id="UP000183447"/>
    </source>
</evidence>